<feature type="domain" description="Alcohol dehydrogenase-like N-terminal" evidence="6">
    <location>
        <begin position="14"/>
        <end position="95"/>
    </location>
</feature>
<evidence type="ECO:0000313" key="8">
    <source>
        <dbReference type="EMBL" id="MCK9877909.1"/>
    </source>
</evidence>
<dbReference type="PANTHER" id="PTHR43161:SF26">
    <property type="entry name" value="GALACTITOL 1-PHOSPHATE 5-DEHYDROGENASE"/>
    <property type="match status" value="1"/>
</dbReference>
<comment type="caution">
    <text evidence="8">The sequence shown here is derived from an EMBL/GenBank/DDBJ whole genome shotgun (WGS) entry which is preliminary data.</text>
</comment>
<evidence type="ECO:0000256" key="3">
    <source>
        <dbReference type="ARBA" id="ARBA00022723"/>
    </source>
</evidence>
<name>A0ABT0K299_9ACTN</name>
<proteinExistence type="inferred from homology"/>
<dbReference type="InterPro" id="IPR002328">
    <property type="entry name" value="ADH_Zn_CS"/>
</dbReference>
<evidence type="ECO:0000259" key="6">
    <source>
        <dbReference type="Pfam" id="PF08240"/>
    </source>
</evidence>
<evidence type="ECO:0000256" key="2">
    <source>
        <dbReference type="ARBA" id="ARBA00008072"/>
    </source>
</evidence>
<evidence type="ECO:0000313" key="9">
    <source>
        <dbReference type="Proteomes" id="UP001201873"/>
    </source>
</evidence>
<dbReference type="InterPro" id="IPR031640">
    <property type="entry name" value="Glu_dehyd_C"/>
</dbReference>
<dbReference type="SUPFAM" id="SSF51735">
    <property type="entry name" value="NAD(P)-binding Rossmann-fold domains"/>
    <property type="match status" value="1"/>
</dbReference>
<reference evidence="8 9" key="1">
    <citation type="submission" date="2022-04" db="EMBL/GenBank/DDBJ databases">
        <title>Genome diversity in the genus Frankia.</title>
        <authorList>
            <person name="Carlos-Shanley C."/>
            <person name="Hahn D."/>
        </authorList>
    </citation>
    <scope>NUCLEOTIDE SEQUENCE [LARGE SCALE GENOMIC DNA]</scope>
    <source>
        <strain evidence="8 9">Ag45/Mut15</strain>
    </source>
</reference>
<comment type="similarity">
    <text evidence="2">Belongs to the zinc-containing alcohol dehydrogenase family.</text>
</comment>
<keyword evidence="4" id="KW-0862">Zinc</keyword>
<dbReference type="Gene3D" id="3.40.50.720">
    <property type="entry name" value="NAD(P)-binding Rossmann-like Domain"/>
    <property type="match status" value="1"/>
</dbReference>
<protein>
    <submittedName>
        <fullName evidence="8">Zinc-binding dehydrogenase</fullName>
    </submittedName>
</protein>
<keyword evidence="5" id="KW-0560">Oxidoreductase</keyword>
<dbReference type="Pfam" id="PF08240">
    <property type="entry name" value="ADH_N"/>
    <property type="match status" value="1"/>
</dbReference>
<accession>A0ABT0K299</accession>
<dbReference type="PROSITE" id="PS00059">
    <property type="entry name" value="ADH_ZINC"/>
    <property type="match status" value="1"/>
</dbReference>
<dbReference type="Proteomes" id="UP001201873">
    <property type="component" value="Unassembled WGS sequence"/>
</dbReference>
<dbReference type="EMBL" id="JALKFT010000023">
    <property type="protein sequence ID" value="MCK9877909.1"/>
    <property type="molecule type" value="Genomic_DNA"/>
</dbReference>
<keyword evidence="3" id="KW-0479">Metal-binding</keyword>
<dbReference type="SUPFAM" id="SSF50129">
    <property type="entry name" value="GroES-like"/>
    <property type="match status" value="1"/>
</dbReference>
<dbReference type="PRINTS" id="PR00411">
    <property type="entry name" value="PNDRDTASEI"/>
</dbReference>
<dbReference type="PANTHER" id="PTHR43161">
    <property type="entry name" value="SORBITOL DEHYDROGENASE"/>
    <property type="match status" value="1"/>
</dbReference>
<comment type="cofactor">
    <cofactor evidence="1">
        <name>Zn(2+)</name>
        <dbReference type="ChEBI" id="CHEBI:29105"/>
    </cofactor>
</comment>
<evidence type="ECO:0000259" key="7">
    <source>
        <dbReference type="Pfam" id="PF16912"/>
    </source>
</evidence>
<organism evidence="8 9">
    <name type="scientific">Frankia umida</name>
    <dbReference type="NCBI Taxonomy" id="573489"/>
    <lineage>
        <taxon>Bacteria</taxon>
        <taxon>Bacillati</taxon>
        <taxon>Actinomycetota</taxon>
        <taxon>Actinomycetes</taxon>
        <taxon>Frankiales</taxon>
        <taxon>Frankiaceae</taxon>
        <taxon>Frankia</taxon>
    </lineage>
</organism>
<feature type="domain" description="Glucose dehydrogenase C-terminal" evidence="7">
    <location>
        <begin position="102"/>
        <end position="296"/>
    </location>
</feature>
<dbReference type="Gene3D" id="3.90.180.10">
    <property type="entry name" value="Medium-chain alcohol dehydrogenases, catalytic domain"/>
    <property type="match status" value="1"/>
</dbReference>
<dbReference type="InterPro" id="IPR013154">
    <property type="entry name" value="ADH-like_N"/>
</dbReference>
<sequence length="312" mass="33143">MHHLHHPELIKADRRDRPGALGHEMVGRVTRVAADVRTYEVGDLVALEPQLAAGCGDCAECQAGTAWFCPRPAPLPVWGFAERIVVRAAGAWRLPAGLDPTVAALMEPMAVSLHALRITALCAERADDLTGVNVVVLGAGATGLLAVAAARHLGAHRVTCVARHDHQAELAARMGARVILRDGAADLEETLIAAEPHLVLECVGGRADTLGLAIRVAAPHGEVSVVGLFDEPQLVDSRSAFRREIRLVFPVVYGVVRGVHDYEIAARVLQDPSTPFADLITHRYPLEEIGQAYRTAGSKSAGAVRVIVTGTG</sequence>
<dbReference type="Pfam" id="PF16912">
    <property type="entry name" value="Glu_dehyd_C"/>
    <property type="match status" value="1"/>
</dbReference>
<dbReference type="InterPro" id="IPR011032">
    <property type="entry name" value="GroES-like_sf"/>
</dbReference>
<evidence type="ECO:0000256" key="4">
    <source>
        <dbReference type="ARBA" id="ARBA00022833"/>
    </source>
</evidence>
<dbReference type="RefSeq" id="WP_248826113.1">
    <property type="nucleotide sequence ID" value="NZ_JALKFT010000023.1"/>
</dbReference>
<evidence type="ECO:0000256" key="5">
    <source>
        <dbReference type="ARBA" id="ARBA00023002"/>
    </source>
</evidence>
<gene>
    <name evidence="8" type="ORF">MXD59_19370</name>
</gene>
<keyword evidence="9" id="KW-1185">Reference proteome</keyword>
<evidence type="ECO:0000256" key="1">
    <source>
        <dbReference type="ARBA" id="ARBA00001947"/>
    </source>
</evidence>
<dbReference type="InterPro" id="IPR036291">
    <property type="entry name" value="NAD(P)-bd_dom_sf"/>
</dbReference>